<reference evidence="7" key="1">
    <citation type="submission" date="2018-06" db="EMBL/GenBank/DDBJ databases">
        <title>Description of Blautia argi sp. nov., a new anaerobic isolated from dog feces.</title>
        <authorList>
            <person name="Chang Y.-H."/>
            <person name="Paek J."/>
            <person name="Shin Y."/>
        </authorList>
    </citation>
    <scope>NUCLEOTIDE SEQUENCE [LARGE SCALE GENOMIC DNA]</scope>
    <source>
        <strain evidence="7">KCTC 15426</strain>
    </source>
</reference>
<dbReference type="InterPro" id="IPR007197">
    <property type="entry name" value="rSAM"/>
</dbReference>
<evidence type="ECO:0000313" key="6">
    <source>
        <dbReference type="EMBL" id="AWY98078.1"/>
    </source>
</evidence>
<dbReference type="AlphaFoldDB" id="A0A2Z4UAP5"/>
<dbReference type="EMBL" id="CP030280">
    <property type="protein sequence ID" value="AWY98078.1"/>
    <property type="molecule type" value="Genomic_DNA"/>
</dbReference>
<dbReference type="GO" id="GO:0003824">
    <property type="term" value="F:catalytic activity"/>
    <property type="evidence" value="ECO:0007669"/>
    <property type="project" value="InterPro"/>
</dbReference>
<dbReference type="Gene3D" id="3.20.20.70">
    <property type="entry name" value="Aldolase class I"/>
    <property type="match status" value="1"/>
</dbReference>
<proteinExistence type="predicted"/>
<dbReference type="Proteomes" id="UP000250003">
    <property type="component" value="Chromosome"/>
</dbReference>
<sequence length="336" mass="39024">MLNPIQAVVLTTFKCTAACPECCFECSPDNEKILSYQEIVSFLEQCHKKWNMRRVIWSGGECFLLGEDLKRGIAYAKKLGMYSRCVTNGFWATSEEIAYEKLKELHQLGLEELNLSTGDEHQLYVPQDRILNATIAAAKLNMRVVISIETREKTNVTREKFINDPRYQAEIENTELKKFVSILSAIWVSYHKDTVFEYSENSEDYVEYKGCDSLFESICLTPNRTIVGCCGLSVEHIPEMTIGNFGEDLSEILEKQFHDFLKIWLYVDGPKKILDYVKEWENNIEIPKFMHTCQACAFIYQNKRVQEIINNNFKKCYTEVLERFKAKQTLKNAKII</sequence>
<dbReference type="SUPFAM" id="SSF102114">
    <property type="entry name" value="Radical SAM enzymes"/>
    <property type="match status" value="1"/>
</dbReference>
<organism evidence="6 7">
    <name type="scientific">Blautia argi</name>
    <dbReference type="NCBI Taxonomy" id="1912897"/>
    <lineage>
        <taxon>Bacteria</taxon>
        <taxon>Bacillati</taxon>
        <taxon>Bacillota</taxon>
        <taxon>Clostridia</taxon>
        <taxon>Lachnospirales</taxon>
        <taxon>Lachnospiraceae</taxon>
        <taxon>Blautia</taxon>
    </lineage>
</organism>
<keyword evidence="1" id="KW-0949">S-adenosyl-L-methionine</keyword>
<dbReference type="SFLD" id="SFLDS00029">
    <property type="entry name" value="Radical_SAM"/>
    <property type="match status" value="1"/>
</dbReference>
<evidence type="ECO:0000259" key="5">
    <source>
        <dbReference type="Pfam" id="PF04055"/>
    </source>
</evidence>
<dbReference type="GO" id="GO:0046872">
    <property type="term" value="F:metal ion binding"/>
    <property type="evidence" value="ECO:0007669"/>
    <property type="project" value="UniProtKB-KW"/>
</dbReference>
<evidence type="ECO:0000256" key="1">
    <source>
        <dbReference type="ARBA" id="ARBA00022691"/>
    </source>
</evidence>
<dbReference type="GO" id="GO:0051536">
    <property type="term" value="F:iron-sulfur cluster binding"/>
    <property type="evidence" value="ECO:0007669"/>
    <property type="project" value="UniProtKB-KW"/>
</dbReference>
<keyword evidence="2" id="KW-0479">Metal-binding</keyword>
<dbReference type="Pfam" id="PF04055">
    <property type="entry name" value="Radical_SAM"/>
    <property type="match status" value="1"/>
</dbReference>
<gene>
    <name evidence="6" type="ORF">DQQ01_07905</name>
</gene>
<evidence type="ECO:0000313" key="7">
    <source>
        <dbReference type="Proteomes" id="UP000250003"/>
    </source>
</evidence>
<accession>A0A2Z4UAP5</accession>
<keyword evidence="3" id="KW-0408">Iron</keyword>
<feature type="domain" description="Radical SAM core" evidence="5">
    <location>
        <begin position="11"/>
        <end position="117"/>
    </location>
</feature>
<dbReference type="CDD" id="cd01335">
    <property type="entry name" value="Radical_SAM"/>
    <property type="match status" value="1"/>
</dbReference>
<dbReference type="InterPro" id="IPR058240">
    <property type="entry name" value="rSAM_sf"/>
</dbReference>
<dbReference type="PANTHER" id="PTHR11228:SF34">
    <property type="entry name" value="TUNGSTEN-CONTAINING ALDEHYDE FERREDOXIN OXIDOREDUCTASE COFACTOR MODIFYING PROTEIN"/>
    <property type="match status" value="1"/>
</dbReference>
<dbReference type="KEGG" id="blau:DQQ01_07905"/>
<dbReference type="InterPro" id="IPR013785">
    <property type="entry name" value="Aldolase_TIM"/>
</dbReference>
<dbReference type="RefSeq" id="WP_111919569.1">
    <property type="nucleotide sequence ID" value="NZ_CP030280.1"/>
</dbReference>
<keyword evidence="7" id="KW-1185">Reference proteome</keyword>
<evidence type="ECO:0000256" key="2">
    <source>
        <dbReference type="ARBA" id="ARBA00022723"/>
    </source>
</evidence>
<name>A0A2Z4UAP5_9FIRM</name>
<keyword evidence="4" id="KW-0411">Iron-sulfur</keyword>
<evidence type="ECO:0000256" key="4">
    <source>
        <dbReference type="ARBA" id="ARBA00023014"/>
    </source>
</evidence>
<dbReference type="InterPro" id="IPR050377">
    <property type="entry name" value="Radical_SAM_PqqE_MftC-like"/>
</dbReference>
<evidence type="ECO:0000256" key="3">
    <source>
        <dbReference type="ARBA" id="ARBA00023004"/>
    </source>
</evidence>
<protein>
    <submittedName>
        <fullName evidence="6">Radical SAM protein</fullName>
    </submittedName>
</protein>
<dbReference type="OrthoDB" id="9810775at2"/>
<dbReference type="PANTHER" id="PTHR11228">
    <property type="entry name" value="RADICAL SAM DOMAIN PROTEIN"/>
    <property type="match status" value="1"/>
</dbReference>